<sequence>MPKSSGSSKFIKPPMPSIYFTSTDSSSFTSPPTTSTLARNVPENYIRLISCDGYEFVVDKDVALLSGTIKNLFSSPWKRYKTKSNLPRSIPSQRRRLGNGDQISLPQAKAHKLPIGSANISDESRLRITTVSRRRFFGLLSELLFKV</sequence>
<accession>A0A9N8WB39</accession>
<dbReference type="OrthoDB" id="249087at2759"/>
<dbReference type="EMBL" id="CAJVPV010000901">
    <property type="protein sequence ID" value="CAG8478338.1"/>
    <property type="molecule type" value="Genomic_DNA"/>
</dbReference>
<gene>
    <name evidence="1" type="ORF">AMORRO_LOCUS2188</name>
</gene>
<organism evidence="1 2">
    <name type="scientific">Acaulospora morrowiae</name>
    <dbReference type="NCBI Taxonomy" id="94023"/>
    <lineage>
        <taxon>Eukaryota</taxon>
        <taxon>Fungi</taxon>
        <taxon>Fungi incertae sedis</taxon>
        <taxon>Mucoromycota</taxon>
        <taxon>Glomeromycotina</taxon>
        <taxon>Glomeromycetes</taxon>
        <taxon>Diversisporales</taxon>
        <taxon>Acaulosporaceae</taxon>
        <taxon>Acaulospora</taxon>
    </lineage>
</organism>
<dbReference type="AlphaFoldDB" id="A0A9N8WB39"/>
<evidence type="ECO:0000313" key="2">
    <source>
        <dbReference type="Proteomes" id="UP000789342"/>
    </source>
</evidence>
<dbReference type="Proteomes" id="UP000789342">
    <property type="component" value="Unassembled WGS sequence"/>
</dbReference>
<dbReference type="SUPFAM" id="SSF54695">
    <property type="entry name" value="POZ domain"/>
    <property type="match status" value="1"/>
</dbReference>
<dbReference type="Gene3D" id="3.30.710.10">
    <property type="entry name" value="Potassium Channel Kv1.1, Chain A"/>
    <property type="match status" value="1"/>
</dbReference>
<evidence type="ECO:0000313" key="1">
    <source>
        <dbReference type="EMBL" id="CAG8478338.1"/>
    </source>
</evidence>
<keyword evidence="2" id="KW-1185">Reference proteome</keyword>
<reference evidence="1" key="1">
    <citation type="submission" date="2021-06" db="EMBL/GenBank/DDBJ databases">
        <authorList>
            <person name="Kallberg Y."/>
            <person name="Tangrot J."/>
            <person name="Rosling A."/>
        </authorList>
    </citation>
    <scope>NUCLEOTIDE SEQUENCE</scope>
    <source>
        <strain evidence="1">CL551</strain>
    </source>
</reference>
<proteinExistence type="predicted"/>
<dbReference type="InterPro" id="IPR011333">
    <property type="entry name" value="SKP1/BTB/POZ_sf"/>
</dbReference>
<comment type="caution">
    <text evidence="1">The sequence shown here is derived from an EMBL/GenBank/DDBJ whole genome shotgun (WGS) entry which is preliminary data.</text>
</comment>
<name>A0A9N8WB39_9GLOM</name>
<protein>
    <submittedName>
        <fullName evidence="1">4692_t:CDS:1</fullName>
    </submittedName>
</protein>